<dbReference type="Proteomes" id="UP000790347">
    <property type="component" value="Unassembled WGS sequence"/>
</dbReference>
<keyword evidence="3" id="KW-1185">Reference proteome</keyword>
<feature type="region of interest" description="Disordered" evidence="1">
    <location>
        <begin position="1"/>
        <end position="55"/>
    </location>
</feature>
<evidence type="ECO:0000313" key="3">
    <source>
        <dbReference type="Proteomes" id="UP000790347"/>
    </source>
</evidence>
<reference evidence="2" key="2">
    <citation type="journal article" date="2022" name="Res Sq">
        <title>Comparative Genomics Reveals Insights into the Divergent Evolution of Astigmatic Mites and Household Pest Adaptations.</title>
        <authorList>
            <person name="Xiong Q."/>
            <person name="Wan A.T.-Y."/>
            <person name="Liu X.-Y."/>
            <person name="Fung C.S.-H."/>
            <person name="Xiao X."/>
            <person name="Malainual N."/>
            <person name="Hou J."/>
            <person name="Wang L."/>
            <person name="Wang M."/>
            <person name="Yang K."/>
            <person name="Cui Y."/>
            <person name="Leung E."/>
            <person name="Nong W."/>
            <person name="Shin S.-K."/>
            <person name="Au S."/>
            <person name="Jeong K.Y."/>
            <person name="Chew F.T."/>
            <person name="Hui J."/>
            <person name="Leung T.F."/>
            <person name="Tungtrongchitr A."/>
            <person name="Zhong N."/>
            <person name="Liu Z."/>
            <person name="Tsui S."/>
        </authorList>
    </citation>
    <scope>NUCLEOTIDE SEQUENCE</scope>
    <source>
        <strain evidence="2">Derf</strain>
        <tissue evidence="2">Whole organism</tissue>
    </source>
</reference>
<proteinExistence type="predicted"/>
<evidence type="ECO:0000256" key="1">
    <source>
        <dbReference type="SAM" id="MobiDB-lite"/>
    </source>
</evidence>
<feature type="compositionally biased region" description="Low complexity" evidence="1">
    <location>
        <begin position="1"/>
        <end position="19"/>
    </location>
</feature>
<feature type="region of interest" description="Disordered" evidence="1">
    <location>
        <begin position="153"/>
        <end position="191"/>
    </location>
</feature>
<name>A0A922I804_DERFA</name>
<comment type="caution">
    <text evidence="2">The sequence shown here is derived from an EMBL/GenBank/DDBJ whole genome shotgun (WGS) entry which is preliminary data.</text>
</comment>
<dbReference type="AlphaFoldDB" id="A0A922I804"/>
<feature type="compositionally biased region" description="Basic residues" evidence="1">
    <location>
        <begin position="25"/>
        <end position="45"/>
    </location>
</feature>
<gene>
    <name evidence="2" type="ORF">DERF_004751</name>
</gene>
<sequence>MSSWSNTSSSKFFFKTKFSGEQQQPRRRRRNRNRNRRNRNLRHRYNNNNGRPASSPLVVMVTDVIDSDDENSDNEQLTRMFGRFGASNRRRQTFEQQQQLDERQMLATNNELHSFSQSIIDEIERQLNEEFDEKELYYNRLYKIMEAIYELPDDDFTDIDDDEDGDADDNDDDDDDEAEDDGDGFDDVMTA</sequence>
<organism evidence="2 3">
    <name type="scientific">Dermatophagoides farinae</name>
    <name type="common">American house dust mite</name>
    <dbReference type="NCBI Taxonomy" id="6954"/>
    <lineage>
        <taxon>Eukaryota</taxon>
        <taxon>Metazoa</taxon>
        <taxon>Ecdysozoa</taxon>
        <taxon>Arthropoda</taxon>
        <taxon>Chelicerata</taxon>
        <taxon>Arachnida</taxon>
        <taxon>Acari</taxon>
        <taxon>Acariformes</taxon>
        <taxon>Sarcoptiformes</taxon>
        <taxon>Astigmata</taxon>
        <taxon>Psoroptidia</taxon>
        <taxon>Analgoidea</taxon>
        <taxon>Pyroglyphidae</taxon>
        <taxon>Dermatophagoidinae</taxon>
        <taxon>Dermatophagoides</taxon>
    </lineage>
</organism>
<accession>A0A922I804</accession>
<evidence type="ECO:0000313" key="2">
    <source>
        <dbReference type="EMBL" id="KAH9521073.1"/>
    </source>
</evidence>
<dbReference type="EMBL" id="ASGP02000002">
    <property type="protein sequence ID" value="KAH9521073.1"/>
    <property type="molecule type" value="Genomic_DNA"/>
</dbReference>
<reference evidence="2" key="1">
    <citation type="submission" date="2013-05" db="EMBL/GenBank/DDBJ databases">
        <authorList>
            <person name="Yim A.K.Y."/>
            <person name="Chan T.F."/>
            <person name="Ji K.M."/>
            <person name="Liu X.Y."/>
            <person name="Zhou J.W."/>
            <person name="Li R.Q."/>
            <person name="Yang K.Y."/>
            <person name="Li J."/>
            <person name="Li M."/>
            <person name="Law P.T.W."/>
            <person name="Wu Y.L."/>
            <person name="Cai Z.L."/>
            <person name="Qin H."/>
            <person name="Bao Y."/>
            <person name="Leung R.K.K."/>
            <person name="Ng P.K.S."/>
            <person name="Zou J."/>
            <person name="Zhong X.J."/>
            <person name="Ran P.X."/>
            <person name="Zhong N.S."/>
            <person name="Liu Z.G."/>
            <person name="Tsui S.K.W."/>
        </authorList>
    </citation>
    <scope>NUCLEOTIDE SEQUENCE</scope>
    <source>
        <strain evidence="2">Derf</strain>
        <tissue evidence="2">Whole organism</tissue>
    </source>
</reference>
<protein>
    <submittedName>
        <fullName evidence="2">Uncharacterized protein</fullName>
    </submittedName>
</protein>